<accession>A0ABU0N485</accession>
<evidence type="ECO:0000313" key="3">
    <source>
        <dbReference type="Proteomes" id="UP001232584"/>
    </source>
</evidence>
<gene>
    <name evidence="2" type="ORF">QOZ92_003106</name>
</gene>
<dbReference type="EMBL" id="JAUSWG010000016">
    <property type="protein sequence ID" value="MDQ0557971.1"/>
    <property type="molecule type" value="Genomic_DNA"/>
</dbReference>
<dbReference type="InterPro" id="IPR007069">
    <property type="entry name" value="Transposase_32"/>
</dbReference>
<dbReference type="Proteomes" id="UP001232584">
    <property type="component" value="Unassembled WGS sequence"/>
</dbReference>
<organism evidence="2 3">
    <name type="scientific">Paraclostridium ghonii</name>
    <dbReference type="NCBI Taxonomy" id="29358"/>
    <lineage>
        <taxon>Bacteria</taxon>
        <taxon>Bacillati</taxon>
        <taxon>Bacillota</taxon>
        <taxon>Clostridia</taxon>
        <taxon>Peptostreptococcales</taxon>
        <taxon>Peptostreptococcaceae</taxon>
        <taxon>Paraclostridium</taxon>
    </lineage>
</organism>
<reference evidence="2 3" key="1">
    <citation type="submission" date="2023-07" db="EMBL/GenBank/DDBJ databases">
        <title>Genomic Encyclopedia of Type Strains, Phase IV (KMG-IV): sequencing the most valuable type-strain genomes for metagenomic binning, comparative biology and taxonomic classification.</title>
        <authorList>
            <person name="Goeker M."/>
        </authorList>
    </citation>
    <scope>NUCLEOTIDE SEQUENCE [LARGE SCALE GENOMIC DNA]</scope>
    <source>
        <strain evidence="2 3">DSM 15049</strain>
    </source>
</reference>
<feature type="domain" description="Transposase IS801/IS1294" evidence="1">
    <location>
        <begin position="4"/>
        <end position="46"/>
    </location>
</feature>
<dbReference type="Pfam" id="PF04986">
    <property type="entry name" value="Y2_Tnp"/>
    <property type="match status" value="1"/>
</dbReference>
<comment type="caution">
    <text evidence="2">The sequence shown here is derived from an EMBL/GenBank/DDBJ whole genome shotgun (WGS) entry which is preliminary data.</text>
</comment>
<protein>
    <recommendedName>
        <fullName evidence="1">Transposase IS801/IS1294 domain-containing protein</fullName>
    </recommendedName>
</protein>
<sequence length="51" mass="6063">MNAERDLTNIKKASKYIGRYLARPAILEYRISNYDGKLVTFCTKIRNLKRR</sequence>
<proteinExistence type="predicted"/>
<keyword evidence="3" id="KW-1185">Reference proteome</keyword>
<evidence type="ECO:0000313" key="2">
    <source>
        <dbReference type="EMBL" id="MDQ0557971.1"/>
    </source>
</evidence>
<evidence type="ECO:0000259" key="1">
    <source>
        <dbReference type="Pfam" id="PF04986"/>
    </source>
</evidence>
<name>A0ABU0N485_9FIRM</name>